<dbReference type="Gene3D" id="3.10.105.10">
    <property type="entry name" value="Dipeptide-binding Protein, Domain 3"/>
    <property type="match status" value="1"/>
</dbReference>
<dbReference type="EMBL" id="VSLD01000002">
    <property type="protein sequence ID" value="TYC99676.1"/>
    <property type="molecule type" value="Genomic_DNA"/>
</dbReference>
<evidence type="ECO:0000259" key="2">
    <source>
        <dbReference type="Pfam" id="PF00496"/>
    </source>
</evidence>
<organism evidence="3 4">
    <name type="scientific">Arthrobacter echini</name>
    <dbReference type="NCBI Taxonomy" id="1529066"/>
    <lineage>
        <taxon>Bacteria</taxon>
        <taxon>Bacillati</taxon>
        <taxon>Actinomycetota</taxon>
        <taxon>Actinomycetes</taxon>
        <taxon>Micrococcales</taxon>
        <taxon>Micrococcaceae</taxon>
        <taxon>Arthrobacter</taxon>
    </lineage>
</organism>
<protein>
    <submittedName>
        <fullName evidence="3">ABC transporter family substrate-binding protein</fullName>
    </submittedName>
</protein>
<dbReference type="GO" id="GO:1904680">
    <property type="term" value="F:peptide transmembrane transporter activity"/>
    <property type="evidence" value="ECO:0007669"/>
    <property type="project" value="TreeGrafter"/>
</dbReference>
<name>A0A5D0XSH8_9MICC</name>
<dbReference type="GO" id="GO:0042597">
    <property type="term" value="C:periplasmic space"/>
    <property type="evidence" value="ECO:0007669"/>
    <property type="project" value="UniProtKB-ARBA"/>
</dbReference>
<evidence type="ECO:0000313" key="3">
    <source>
        <dbReference type="EMBL" id="TYC99676.1"/>
    </source>
</evidence>
<gene>
    <name evidence="3" type="ORF">FQ377_06950</name>
</gene>
<dbReference type="CDD" id="cd08501">
    <property type="entry name" value="PBP2_Lpqw"/>
    <property type="match status" value="1"/>
</dbReference>
<evidence type="ECO:0000256" key="1">
    <source>
        <dbReference type="SAM" id="MobiDB-lite"/>
    </source>
</evidence>
<dbReference type="Pfam" id="PF00496">
    <property type="entry name" value="SBP_bac_5"/>
    <property type="match status" value="1"/>
</dbReference>
<proteinExistence type="predicted"/>
<dbReference type="PANTHER" id="PTHR30290:SF65">
    <property type="entry name" value="MONOACYL PHOSPHATIDYLINOSITOL TETRAMANNOSIDE-BINDING PROTEIN LPQW-RELATED"/>
    <property type="match status" value="1"/>
</dbReference>
<dbReference type="InterPro" id="IPR000914">
    <property type="entry name" value="SBP_5_dom"/>
</dbReference>
<feature type="region of interest" description="Disordered" evidence="1">
    <location>
        <begin position="1"/>
        <end position="52"/>
    </location>
</feature>
<feature type="domain" description="Solute-binding protein family 5" evidence="2">
    <location>
        <begin position="223"/>
        <end position="630"/>
    </location>
</feature>
<dbReference type="PIRSF" id="PIRSF002741">
    <property type="entry name" value="MppA"/>
    <property type="match status" value="1"/>
</dbReference>
<feature type="compositionally biased region" description="Low complexity" evidence="1">
    <location>
        <begin position="20"/>
        <end position="36"/>
    </location>
</feature>
<dbReference type="GO" id="GO:0015833">
    <property type="term" value="P:peptide transport"/>
    <property type="evidence" value="ECO:0007669"/>
    <property type="project" value="TreeGrafter"/>
</dbReference>
<dbReference type="AlphaFoldDB" id="A0A5D0XSH8"/>
<reference evidence="3 4" key="1">
    <citation type="submission" date="2019-08" db="EMBL/GenBank/DDBJ databases">
        <title>Genone of Arthrobacter echini P9.</title>
        <authorList>
            <person name="Bowman J.P."/>
        </authorList>
    </citation>
    <scope>NUCLEOTIDE SEQUENCE [LARGE SCALE GENOMIC DNA]</scope>
    <source>
        <strain evidence="3 4">P9</strain>
    </source>
</reference>
<evidence type="ECO:0000313" key="4">
    <source>
        <dbReference type="Proteomes" id="UP000323410"/>
    </source>
</evidence>
<accession>A0A5D0XSH8</accession>
<dbReference type="Gene3D" id="3.40.190.10">
    <property type="entry name" value="Periplasmic binding protein-like II"/>
    <property type="match status" value="1"/>
</dbReference>
<comment type="caution">
    <text evidence="3">The sequence shown here is derived from an EMBL/GenBank/DDBJ whole genome shotgun (WGS) entry which is preliminary data.</text>
</comment>
<dbReference type="PANTHER" id="PTHR30290">
    <property type="entry name" value="PERIPLASMIC BINDING COMPONENT OF ABC TRANSPORTER"/>
    <property type="match status" value="1"/>
</dbReference>
<keyword evidence="4" id="KW-1185">Reference proteome</keyword>
<dbReference type="OrthoDB" id="7888869at2"/>
<dbReference type="InterPro" id="IPR039424">
    <property type="entry name" value="SBP_5"/>
</dbReference>
<sequence length="719" mass="76704">MAQRPRGQRGPPGPGRLRPHGVAGVAPRVVPVAGHPSARVATSRKGRARGQSMSPLGFFVPEGAASPCHLTSRRDNKSVSGCSLSVEGNNHSLCFPRVIAVTTVVRFGGPSCVPRTQHSKDYRMRNKRTMSLAALSIGALMLSACGSAGGTSDSDSASSSGSDENLASTITMAISQAPTAYNGNTAATNAVYNTYVDNLTSSAFAAFAASGNLERNEDFGTYEKTSDDPLTVKYTINEDAVWSDGTPIDYDDVLLSWAAMSGTHPTGETDEETGAEADLFQASSTNGFAQLKMIEGEAGDKEFEAVFEDPYADWEAMFTTGLFMPAHIAAEQGGLSADGDGAELIDAIKNDDRDALTPVAEFWNTGWAYEADLPSLPDPALLPSSGPYKLDNAVNGTLTVVKNDKYWGEEREGQTDTMVFKTVVDEEAVQALQNGDVDVIDPSSPTVDTKTALEQIGETVTVDTGQSLTFSHVDLDQRPGAVFEDLKVRQAFAACIPRADMVDKFVTPVDPEGSVLNLHEYQPAQEDYQTVLDGAPAAQGDGVADLEKAKSLLEEAGKTEPVKVSMMFASTSQLRADQVALVKDSCDQAGFEITPQPEAEWSAKLSQPGAWDAVVFGWAGSGLVASGQSIYVTGGEQNFGGYTNEKVDSLWDDIAMNTDAEQVVPLKSELEQMLAETQYNVVLYANPNITAYSSKLEGVEQNPTQTGVTWNAYSWTKQS</sequence>
<dbReference type="InterPro" id="IPR030678">
    <property type="entry name" value="Peptide/Ni-bd"/>
</dbReference>
<dbReference type="GO" id="GO:0043190">
    <property type="term" value="C:ATP-binding cassette (ABC) transporter complex"/>
    <property type="evidence" value="ECO:0007669"/>
    <property type="project" value="InterPro"/>
</dbReference>
<dbReference type="Gene3D" id="3.90.76.10">
    <property type="entry name" value="Dipeptide-binding Protein, Domain 1"/>
    <property type="match status" value="1"/>
</dbReference>
<dbReference type="Proteomes" id="UP000323410">
    <property type="component" value="Unassembled WGS sequence"/>
</dbReference>
<dbReference type="SUPFAM" id="SSF53850">
    <property type="entry name" value="Periplasmic binding protein-like II"/>
    <property type="match status" value="1"/>
</dbReference>